<feature type="transmembrane region" description="Helical" evidence="1">
    <location>
        <begin position="45"/>
        <end position="67"/>
    </location>
</feature>
<feature type="transmembrane region" description="Helical" evidence="1">
    <location>
        <begin position="6"/>
        <end position="24"/>
    </location>
</feature>
<proteinExistence type="predicted"/>
<accession>A0A8E0RQC7</accession>
<keyword evidence="3" id="KW-1185">Reference proteome</keyword>
<keyword evidence="1" id="KW-1133">Transmembrane helix</keyword>
<dbReference type="OrthoDB" id="6240057at2759"/>
<dbReference type="EMBL" id="LUCM01009742">
    <property type="protein sequence ID" value="KAA0186445.1"/>
    <property type="molecule type" value="Genomic_DNA"/>
</dbReference>
<comment type="caution">
    <text evidence="2">The sequence shown here is derived from an EMBL/GenBank/DDBJ whole genome shotgun (WGS) entry which is preliminary data.</text>
</comment>
<organism evidence="2 3">
    <name type="scientific">Fasciolopsis buskii</name>
    <dbReference type="NCBI Taxonomy" id="27845"/>
    <lineage>
        <taxon>Eukaryota</taxon>
        <taxon>Metazoa</taxon>
        <taxon>Spiralia</taxon>
        <taxon>Lophotrochozoa</taxon>
        <taxon>Platyhelminthes</taxon>
        <taxon>Trematoda</taxon>
        <taxon>Digenea</taxon>
        <taxon>Plagiorchiida</taxon>
        <taxon>Echinostomata</taxon>
        <taxon>Echinostomatoidea</taxon>
        <taxon>Fasciolidae</taxon>
        <taxon>Fasciolopsis</taxon>
    </lineage>
</organism>
<keyword evidence="1" id="KW-0812">Transmembrane</keyword>
<dbReference type="AlphaFoldDB" id="A0A8E0RQC7"/>
<evidence type="ECO:0000313" key="3">
    <source>
        <dbReference type="Proteomes" id="UP000728185"/>
    </source>
</evidence>
<gene>
    <name evidence="2" type="ORF">FBUS_06601</name>
</gene>
<dbReference type="Proteomes" id="UP000728185">
    <property type="component" value="Unassembled WGS sequence"/>
</dbReference>
<feature type="transmembrane region" description="Helical" evidence="1">
    <location>
        <begin position="79"/>
        <end position="100"/>
    </location>
</feature>
<evidence type="ECO:0000256" key="1">
    <source>
        <dbReference type="SAM" id="Phobius"/>
    </source>
</evidence>
<evidence type="ECO:0000313" key="2">
    <source>
        <dbReference type="EMBL" id="KAA0186445.1"/>
    </source>
</evidence>
<sequence length="146" mass="15876">MGRHLYETIILGCAIGLIVFSLILTEWRCGSLFKHCMDRWKEVSLAVIILFCVGLACLALALLLDLIQCCSGWLDTNPGYLIMRLCFLCLGAVLALTALLTYTVQIQPDWSYLASVSGVAFAAQIAFLSLITCQCCGVSFGNVVVS</sequence>
<keyword evidence="1" id="KW-0472">Membrane</keyword>
<protein>
    <submittedName>
        <fullName evidence="2">Uncharacterized protein</fullName>
    </submittedName>
</protein>
<reference evidence="2" key="1">
    <citation type="submission" date="2019-05" db="EMBL/GenBank/DDBJ databases">
        <title>Annotation for the trematode Fasciolopsis buski.</title>
        <authorList>
            <person name="Choi Y.-J."/>
        </authorList>
    </citation>
    <scope>NUCLEOTIDE SEQUENCE</scope>
    <source>
        <strain evidence="2">HT</strain>
        <tissue evidence="2">Whole worm</tissue>
    </source>
</reference>
<name>A0A8E0RQC7_9TREM</name>